<dbReference type="PANTHER" id="PTHR39322">
    <property type="entry name" value="ACYL-HOMOSERINE-LACTONE SYNTHASE"/>
    <property type="match status" value="1"/>
</dbReference>
<dbReference type="GO" id="GO:0009372">
    <property type="term" value="P:quorum sensing"/>
    <property type="evidence" value="ECO:0007669"/>
    <property type="project" value="UniProtKB-UniRule"/>
</dbReference>
<dbReference type="EMBL" id="AP010805">
    <property type="protein sequence ID" value="BAI99033.1"/>
    <property type="molecule type" value="Genomic_DNA"/>
</dbReference>
<comment type="catalytic activity">
    <reaction evidence="6">
        <text>a fatty acyl-[ACP] + S-adenosyl-L-methionine = an N-acyl-L-homoserine lactone + S-methyl-5'-thioadenosine + holo-[ACP] + H(+)</text>
        <dbReference type="Rhea" id="RHEA:10096"/>
        <dbReference type="Rhea" id="RHEA-COMP:9685"/>
        <dbReference type="Rhea" id="RHEA-COMP:14125"/>
        <dbReference type="ChEBI" id="CHEBI:15378"/>
        <dbReference type="ChEBI" id="CHEBI:17509"/>
        <dbReference type="ChEBI" id="CHEBI:55474"/>
        <dbReference type="ChEBI" id="CHEBI:59789"/>
        <dbReference type="ChEBI" id="CHEBI:64479"/>
        <dbReference type="ChEBI" id="CHEBI:138651"/>
        <dbReference type="EC" id="2.3.1.184"/>
    </reaction>
</comment>
<sequence>MIQIFQGSLALGTNALFDAMHRDRKRIFVDLLKWDVPVVEGRYEVDQFDDERAVYLVAPDSDGGHRGSIRLLASDGPHILGSVFPWLCEDDVPRSRHVFEISRGCLSPRLRAAERLQVRNALTTAAVEYALLHDIESFTCIADSGWLSQILSLGWDCWPLGLPVKIGRVLTGALKIDIGSDTLRKLREAGTYAPAQLIFAVQAEGVAA</sequence>
<dbReference type="PROSITE" id="PS51187">
    <property type="entry name" value="AUTOINDUCER_SYNTH_2"/>
    <property type="match status" value="1"/>
</dbReference>
<keyword evidence="1 5" id="KW-0673">Quorum sensing</keyword>
<dbReference type="Pfam" id="PF00765">
    <property type="entry name" value="Autoind_synth"/>
    <property type="match status" value="1"/>
</dbReference>
<dbReference type="EC" id="2.3.1.184" evidence="6"/>
<dbReference type="Gene3D" id="3.40.630.30">
    <property type="match status" value="1"/>
</dbReference>
<dbReference type="RefSeq" id="WP_013041624.1">
    <property type="nucleotide sequence ID" value="NC_014007.1"/>
</dbReference>
<keyword evidence="4 5" id="KW-0071">Autoinducer synthesis</keyword>
<keyword evidence="2 6" id="KW-0808">Transferase</keyword>
<evidence type="ECO:0000256" key="6">
    <source>
        <dbReference type="RuleBase" id="RU361135"/>
    </source>
</evidence>
<dbReference type="SUPFAM" id="SSF55729">
    <property type="entry name" value="Acyl-CoA N-acyltransferases (Nat)"/>
    <property type="match status" value="1"/>
</dbReference>
<evidence type="ECO:0000313" key="7">
    <source>
        <dbReference type="EMBL" id="BAI99033.1"/>
    </source>
</evidence>
<geneLocation type="plasmid" evidence="7 8">
    <name>pCHQ1</name>
</geneLocation>
<dbReference type="InterPro" id="IPR016181">
    <property type="entry name" value="Acyl_CoA_acyltransferase"/>
</dbReference>
<gene>
    <name evidence="7" type="primary">traI</name>
    <name evidence="7" type="ordered locus">SJA_P1-00810</name>
</gene>
<dbReference type="InterPro" id="IPR001690">
    <property type="entry name" value="Autoind_synthase"/>
</dbReference>
<evidence type="ECO:0000256" key="3">
    <source>
        <dbReference type="ARBA" id="ARBA00022691"/>
    </source>
</evidence>
<protein>
    <recommendedName>
        <fullName evidence="6">Acyl-homoserine-lactone synthase</fullName>
        <ecNumber evidence="6">2.3.1.184</ecNumber>
    </recommendedName>
    <alternativeName>
        <fullName evidence="6">Autoinducer synthesis protein</fullName>
    </alternativeName>
</protein>
<dbReference type="AlphaFoldDB" id="D4Z8V1"/>
<dbReference type="KEGG" id="sjp:SJA_P1-00810"/>
<keyword evidence="8" id="KW-1185">Reference proteome</keyword>
<organism evidence="7 8">
    <name type="scientific">Sphingobium indicum (strain DSM 16413 / CCM 7287 / MTCC 6362 / UT26 / NBRC 101211 / UT26S)</name>
    <name type="common">Sphingobium japonicum</name>
    <dbReference type="NCBI Taxonomy" id="452662"/>
    <lineage>
        <taxon>Bacteria</taxon>
        <taxon>Pseudomonadati</taxon>
        <taxon>Pseudomonadota</taxon>
        <taxon>Alphaproteobacteria</taxon>
        <taxon>Sphingomonadales</taxon>
        <taxon>Sphingomonadaceae</taxon>
        <taxon>Sphingobium</taxon>
    </lineage>
</organism>
<evidence type="ECO:0000313" key="8">
    <source>
        <dbReference type="Proteomes" id="UP000007753"/>
    </source>
</evidence>
<evidence type="ECO:0000256" key="1">
    <source>
        <dbReference type="ARBA" id="ARBA00022654"/>
    </source>
</evidence>
<dbReference type="HOGENOM" id="CLU_085711_3_0_5"/>
<evidence type="ECO:0000256" key="4">
    <source>
        <dbReference type="ARBA" id="ARBA00022929"/>
    </source>
</evidence>
<proteinExistence type="inferred from homology"/>
<reference evidence="7 8" key="1">
    <citation type="journal article" date="2010" name="J. Bacteriol.">
        <title>Complete genome sequence of the representative gamma-hexachlorocyclohexane-degrading bacterium Sphingobium japonicum UT26.</title>
        <authorList>
            <person name="Nagata Y."/>
            <person name="Ohtsubo Y."/>
            <person name="Endo R."/>
            <person name="Ichikawa N."/>
            <person name="Ankai A."/>
            <person name="Oguchi A."/>
            <person name="Fukui S."/>
            <person name="Fujita N."/>
            <person name="Tsuda M."/>
        </authorList>
    </citation>
    <scope>NUCLEOTIDE SEQUENCE [LARGE SCALE GENOMIC DNA]</scope>
    <source>
        <strain evidence="8">DSM 16413 / CCM 7287 / MTCC 6362 / UT26 / NBRC 101211 / UT26S</strain>
        <plasmid evidence="7 8">pCHQ1</plasmid>
    </source>
</reference>
<accession>D4Z8V1</accession>
<dbReference type="GO" id="GO:0007165">
    <property type="term" value="P:signal transduction"/>
    <property type="evidence" value="ECO:0007669"/>
    <property type="project" value="TreeGrafter"/>
</dbReference>
<dbReference type="GO" id="GO:0061579">
    <property type="term" value="F:N-acyl homoserine lactone synthase activity"/>
    <property type="evidence" value="ECO:0007669"/>
    <property type="project" value="UniProtKB-UniRule"/>
</dbReference>
<keyword evidence="3 6" id="KW-0949">S-adenosyl-L-methionine</keyword>
<dbReference type="PANTHER" id="PTHR39322:SF1">
    <property type="entry name" value="ISOVALERYL-HOMOSERINE LACTONE SYNTHASE"/>
    <property type="match status" value="1"/>
</dbReference>
<name>D4Z8V1_SPHIU</name>
<keyword evidence="7" id="KW-0614">Plasmid</keyword>
<dbReference type="PRINTS" id="PR01549">
    <property type="entry name" value="AUTOINDCRSYN"/>
</dbReference>
<dbReference type="GeneID" id="29275648"/>
<evidence type="ECO:0000256" key="2">
    <source>
        <dbReference type="ARBA" id="ARBA00022679"/>
    </source>
</evidence>
<evidence type="ECO:0000256" key="5">
    <source>
        <dbReference type="PROSITE-ProRule" id="PRU00533"/>
    </source>
</evidence>
<comment type="similarity">
    <text evidence="5 6">Belongs to the autoinducer synthase family.</text>
</comment>
<dbReference type="Proteomes" id="UP000007753">
    <property type="component" value="Plasmid pCHQ1"/>
</dbReference>